<dbReference type="RefSeq" id="WP_043987310.1">
    <property type="nucleotide sequence ID" value="NZ_JXST01000035.1"/>
</dbReference>
<name>A0A0D1IZZ9_9MYCO</name>
<dbReference type="GO" id="GO:0006508">
    <property type="term" value="P:proteolysis"/>
    <property type="evidence" value="ECO:0007669"/>
    <property type="project" value="InterPro"/>
</dbReference>
<evidence type="ECO:0000259" key="2">
    <source>
        <dbReference type="Pfam" id="PF02225"/>
    </source>
</evidence>
<dbReference type="Pfam" id="PF02225">
    <property type="entry name" value="PA"/>
    <property type="match status" value="1"/>
</dbReference>
<dbReference type="CDD" id="cd04816">
    <property type="entry name" value="PA_SaNapH_like"/>
    <property type="match status" value="1"/>
</dbReference>
<feature type="chain" id="PRO_5002231513" evidence="1">
    <location>
        <begin position="26"/>
        <end position="490"/>
    </location>
</feature>
<dbReference type="EMBL" id="JXST01000035">
    <property type="protein sequence ID" value="KIU14893.1"/>
    <property type="molecule type" value="Genomic_DNA"/>
</dbReference>
<dbReference type="Pfam" id="PF04389">
    <property type="entry name" value="Peptidase_M28"/>
    <property type="match status" value="1"/>
</dbReference>
<feature type="domain" description="Peptidase M28" evidence="3">
    <location>
        <begin position="241"/>
        <end position="460"/>
    </location>
</feature>
<dbReference type="InterPro" id="IPR007484">
    <property type="entry name" value="Peptidase_M28"/>
</dbReference>
<dbReference type="PATRIC" id="fig|280871.6.peg.4528"/>
<dbReference type="SUPFAM" id="SSF53187">
    <property type="entry name" value="Zn-dependent exopeptidases"/>
    <property type="match status" value="1"/>
</dbReference>
<dbReference type="PANTHER" id="PTHR12147:SF26">
    <property type="entry name" value="PEPTIDASE M28 DOMAIN-CONTAINING PROTEIN"/>
    <property type="match status" value="1"/>
</dbReference>
<evidence type="ECO:0000256" key="1">
    <source>
        <dbReference type="SAM" id="SignalP"/>
    </source>
</evidence>
<evidence type="ECO:0000313" key="5">
    <source>
        <dbReference type="Proteomes" id="UP000032221"/>
    </source>
</evidence>
<dbReference type="Gene3D" id="3.40.630.10">
    <property type="entry name" value="Zn peptidases"/>
    <property type="match status" value="1"/>
</dbReference>
<accession>A0A0D1IZZ9</accession>
<dbReference type="InterPro" id="IPR045175">
    <property type="entry name" value="M28_fam"/>
</dbReference>
<dbReference type="Proteomes" id="UP000032221">
    <property type="component" value="Unassembled WGS sequence"/>
</dbReference>
<organism evidence="4 5">
    <name type="scientific">Mycolicibacterium llatzerense</name>
    <dbReference type="NCBI Taxonomy" id="280871"/>
    <lineage>
        <taxon>Bacteria</taxon>
        <taxon>Bacillati</taxon>
        <taxon>Actinomycetota</taxon>
        <taxon>Actinomycetes</taxon>
        <taxon>Mycobacteriales</taxon>
        <taxon>Mycobacteriaceae</taxon>
        <taxon>Mycolicibacterium</taxon>
    </lineage>
</organism>
<feature type="signal peptide" evidence="1">
    <location>
        <begin position="1"/>
        <end position="25"/>
    </location>
</feature>
<evidence type="ECO:0000259" key="3">
    <source>
        <dbReference type="Pfam" id="PF04389"/>
    </source>
</evidence>
<dbReference type="AlphaFoldDB" id="A0A0D1IZZ9"/>
<dbReference type="OrthoDB" id="345880at2"/>
<gene>
    <name evidence="4" type="ORF">TL10_21870</name>
</gene>
<sequence>MARTLLPLALVLAVGISGCAQSSPAADGFAGDLSRAVTVDATTGHLAKLQAIADANGGNRAFGTPGYDASVEYVANALRAKGFDVATPDMEVKVAYNNTPELTFAGKRVPARALEYSVGTPGLTAPLVPVRGGAGSGCNSADYDGLPIKGAVALVDRGTCPFAVKEATAAVHGAVALVVADNKDDVDEAGVPVRGGTLGAKATVRIPAVLIPKADGARLRSAPGPITLKLDAGVRIEHTRNVIAQTKTGSAHDVVMVGAHLDSVKEGPGINDNGSGVAAVLETALQLGSAPKVANAVRFAFWGAEEEGTIGSDRYIESLDVEALKDIALYLNFDMLASENAGYFSYDGDLSGAPLADDLVPRIPEGSAGIDRTLTQYLAGAGKRPQDYPFNGRSDYDAFTKAGIPAGGLGTGDEENMNDEQARLWGGIAGKPFDPNYHKKTDTLAHINRTAMDIMGRGVAFGVGRYAQDLGGRGGVPVRDDRTRHVVSAS</sequence>
<proteinExistence type="predicted"/>
<dbReference type="InterPro" id="IPR046450">
    <property type="entry name" value="PA_dom_sf"/>
</dbReference>
<dbReference type="PROSITE" id="PS51257">
    <property type="entry name" value="PROKAR_LIPOPROTEIN"/>
    <property type="match status" value="1"/>
</dbReference>
<evidence type="ECO:0000313" key="4">
    <source>
        <dbReference type="EMBL" id="KIU14893.1"/>
    </source>
</evidence>
<keyword evidence="5" id="KW-1185">Reference proteome</keyword>
<dbReference type="GO" id="GO:0008235">
    <property type="term" value="F:metalloexopeptidase activity"/>
    <property type="evidence" value="ECO:0007669"/>
    <property type="project" value="InterPro"/>
</dbReference>
<comment type="caution">
    <text evidence="4">The sequence shown here is derived from an EMBL/GenBank/DDBJ whole genome shotgun (WGS) entry which is preliminary data.</text>
</comment>
<feature type="domain" description="PA" evidence="2">
    <location>
        <begin position="124"/>
        <end position="219"/>
    </location>
</feature>
<protein>
    <submittedName>
        <fullName evidence="4">Amidohydrolase</fullName>
    </submittedName>
</protein>
<keyword evidence="4" id="KW-0378">Hydrolase</keyword>
<keyword evidence="1" id="KW-0732">Signal</keyword>
<reference evidence="4 5" key="1">
    <citation type="submission" date="2015-01" db="EMBL/GenBank/DDBJ databases">
        <title>Genome sequence of Mycobacterium llatzerense and Mycobacterium immunogenum recovered from brain abscess.</title>
        <authorList>
            <person name="Greninger A.L."/>
            <person name="Langelier C."/>
            <person name="Cunningham G."/>
            <person name="Chiu C.Y."/>
            <person name="Miller S."/>
        </authorList>
    </citation>
    <scope>NUCLEOTIDE SEQUENCE [LARGE SCALE GENOMIC DNA]</scope>
    <source>
        <strain evidence="4 5">CLUC14</strain>
    </source>
</reference>
<dbReference type="Gene3D" id="3.50.30.30">
    <property type="match status" value="1"/>
</dbReference>
<dbReference type="STRING" id="280871.TL10_21870"/>
<dbReference type="PANTHER" id="PTHR12147">
    <property type="entry name" value="METALLOPEPTIDASE M28 FAMILY MEMBER"/>
    <property type="match status" value="1"/>
</dbReference>
<dbReference type="SUPFAM" id="SSF52025">
    <property type="entry name" value="PA domain"/>
    <property type="match status" value="1"/>
</dbReference>
<dbReference type="InterPro" id="IPR003137">
    <property type="entry name" value="PA_domain"/>
</dbReference>